<evidence type="ECO:0000313" key="4">
    <source>
        <dbReference type="Proteomes" id="UP001252875"/>
    </source>
</evidence>
<dbReference type="SUPFAM" id="SSF52058">
    <property type="entry name" value="L domain-like"/>
    <property type="match status" value="1"/>
</dbReference>
<comment type="caution">
    <text evidence="3">The sequence shown here is derived from an EMBL/GenBank/DDBJ whole genome shotgun (WGS) entry which is preliminary data.</text>
</comment>
<gene>
    <name evidence="3" type="ORF">P7D85_14405</name>
</gene>
<feature type="compositionally biased region" description="Polar residues" evidence="1">
    <location>
        <begin position="62"/>
        <end position="85"/>
    </location>
</feature>
<feature type="signal peptide" evidence="2">
    <location>
        <begin position="1"/>
        <end position="28"/>
    </location>
</feature>
<sequence>MIKKEKKIFILFLTSIISLSLLTPTINASVENTDSTDSQKTETSSSILESISGINSTDIIENTSQTESSNEPNTSPSHETTTDENFTAKPKKNDTDDISDGDSKKLAERYDEKSSIAPTLEEVKKYWEVSYIDNTYKNITLTKYKRDAPNDVVIPGAVIVGADVYDVFIRFTSATTSDPSVNDNTNNPSLSIWEQKFTGGTCSITSVTTNKYNNRGPIAVGSMDYAFSQGTSATDTSSKSTFTQLKKLHLENLQVYNVTSMSAMIQNAPILTYVNVSDWDVSNVTDMSATFYKNPNLETIVGLQTWKPIKVEDLSYFFGLDWSLTEQSIKPIENWFTAKDFPKNLKSMEYMFTNNTLLTSLDLSNEGWVKASSQITNLTGTFSENGFITTIKLDGWNLENIENLNKTFSNTPLLTSLTGLEQSRMPKLTSMKETFSYCGLEVINLASFAPTGSVVTDKTFFSPTTKKLLIINGETTNKQASVFKAYGEPIKDGLSKFQSDNREKFEFPYLDANGGKFDDGNQQKHYINGIVQSEDKILPEKNERELTNFKLNNTPLKEGYIFKRWEPNSLNPALSPNQISSFVDSRDVISYNKNSIYFKAVWESDKPSTGPDNEIPNDSKDDLDIAYFPKNFSFSETKLSDNGNPQLIPIKKNESKPTPQYNIGVRDYSKETNGWELTAQLRWDTKPIPGSSIQTSNNKGEVRINKNTQTSFDPNLILPQPESEKNPVLGVANLEITTTASKVMEAKPSIQNKTFDYDLGTVTLKIANPSIVSPGTYNGNVNWNLSVVPKL</sequence>
<keyword evidence="2" id="KW-0732">Signal</keyword>
<proteinExistence type="predicted"/>
<feature type="chain" id="PRO_5045410902" evidence="2">
    <location>
        <begin position="29"/>
        <end position="791"/>
    </location>
</feature>
<reference evidence="3 4" key="1">
    <citation type="submission" date="2023-03" db="EMBL/GenBank/DDBJ databases">
        <authorList>
            <person name="Shen W."/>
            <person name="Cai J."/>
        </authorList>
    </citation>
    <scope>NUCLEOTIDE SEQUENCE [LARGE SCALE GENOMIC DNA]</scope>
    <source>
        <strain evidence="3 4">D6-4</strain>
    </source>
</reference>
<dbReference type="Pfam" id="PF03382">
    <property type="entry name" value="DUF285"/>
    <property type="match status" value="1"/>
</dbReference>
<dbReference type="RefSeq" id="WP_311822936.1">
    <property type="nucleotide sequence ID" value="NZ_JARPYF010000008.1"/>
</dbReference>
<organism evidence="3 4">
    <name type="scientific">Enterococcus hulanensis</name>
    <dbReference type="NCBI Taxonomy" id="2559929"/>
    <lineage>
        <taxon>Bacteria</taxon>
        <taxon>Bacillati</taxon>
        <taxon>Bacillota</taxon>
        <taxon>Bacilli</taxon>
        <taxon>Lactobacillales</taxon>
        <taxon>Enterococcaceae</taxon>
        <taxon>Enterococcus</taxon>
    </lineage>
</organism>
<accession>A0ABU3F1I9</accession>
<dbReference type="Proteomes" id="UP001252875">
    <property type="component" value="Unassembled WGS sequence"/>
</dbReference>
<feature type="compositionally biased region" description="Basic and acidic residues" evidence="1">
    <location>
        <begin position="91"/>
        <end position="104"/>
    </location>
</feature>
<dbReference type="EMBL" id="JARPYI010000008">
    <property type="protein sequence ID" value="MDT2600975.1"/>
    <property type="molecule type" value="Genomic_DNA"/>
</dbReference>
<evidence type="ECO:0000313" key="3">
    <source>
        <dbReference type="EMBL" id="MDT2600975.1"/>
    </source>
</evidence>
<dbReference type="Gene3D" id="3.80.10.10">
    <property type="entry name" value="Ribonuclease Inhibitor"/>
    <property type="match status" value="1"/>
</dbReference>
<feature type="region of interest" description="Disordered" evidence="1">
    <location>
        <begin position="62"/>
        <end position="104"/>
    </location>
</feature>
<keyword evidence="4" id="KW-1185">Reference proteome</keyword>
<feature type="region of interest" description="Disordered" evidence="1">
    <location>
        <begin position="643"/>
        <end position="664"/>
    </location>
</feature>
<dbReference type="InterPro" id="IPR032675">
    <property type="entry name" value="LRR_dom_sf"/>
</dbReference>
<protein>
    <submittedName>
        <fullName evidence="3">BspA family leucine-rich repeat surface protein</fullName>
    </submittedName>
</protein>
<evidence type="ECO:0000256" key="1">
    <source>
        <dbReference type="SAM" id="MobiDB-lite"/>
    </source>
</evidence>
<name>A0ABU3F1I9_9ENTE</name>
<evidence type="ECO:0000256" key="2">
    <source>
        <dbReference type="SAM" id="SignalP"/>
    </source>
</evidence>
<dbReference type="InterPro" id="IPR005046">
    <property type="entry name" value="DUF285"/>
</dbReference>